<gene>
    <name evidence="2" type="ORF">EEDITHA_LOCUS6276</name>
</gene>
<feature type="compositionally biased region" description="Basic residues" evidence="1">
    <location>
        <begin position="38"/>
        <end position="51"/>
    </location>
</feature>
<feature type="compositionally biased region" description="Acidic residues" evidence="1">
    <location>
        <begin position="8"/>
        <end position="17"/>
    </location>
</feature>
<dbReference type="PANTHER" id="PTHR10773:SF19">
    <property type="match status" value="1"/>
</dbReference>
<dbReference type="AlphaFoldDB" id="A0AAU9TXT2"/>
<evidence type="ECO:0000256" key="1">
    <source>
        <dbReference type="SAM" id="MobiDB-lite"/>
    </source>
</evidence>
<organism evidence="2 3">
    <name type="scientific">Euphydryas editha</name>
    <name type="common">Edith's checkerspot</name>
    <dbReference type="NCBI Taxonomy" id="104508"/>
    <lineage>
        <taxon>Eukaryota</taxon>
        <taxon>Metazoa</taxon>
        <taxon>Ecdysozoa</taxon>
        <taxon>Arthropoda</taxon>
        <taxon>Hexapoda</taxon>
        <taxon>Insecta</taxon>
        <taxon>Pterygota</taxon>
        <taxon>Neoptera</taxon>
        <taxon>Endopterygota</taxon>
        <taxon>Lepidoptera</taxon>
        <taxon>Glossata</taxon>
        <taxon>Ditrysia</taxon>
        <taxon>Papilionoidea</taxon>
        <taxon>Nymphalidae</taxon>
        <taxon>Nymphalinae</taxon>
        <taxon>Euphydryas</taxon>
    </lineage>
</organism>
<feature type="region of interest" description="Disordered" evidence="1">
    <location>
        <begin position="1"/>
        <end position="51"/>
    </location>
</feature>
<dbReference type="EMBL" id="CAKOGL010000009">
    <property type="protein sequence ID" value="CAH2090307.1"/>
    <property type="molecule type" value="Genomic_DNA"/>
</dbReference>
<comment type="caution">
    <text evidence="2">The sequence shown here is derived from an EMBL/GenBank/DDBJ whole genome shotgun (WGS) entry which is preliminary data.</text>
</comment>
<protein>
    <submittedName>
        <fullName evidence="2">Uncharacterized protein</fullName>
    </submittedName>
</protein>
<evidence type="ECO:0000313" key="3">
    <source>
        <dbReference type="Proteomes" id="UP001153954"/>
    </source>
</evidence>
<reference evidence="2" key="1">
    <citation type="submission" date="2022-03" db="EMBL/GenBank/DDBJ databases">
        <authorList>
            <person name="Tunstrom K."/>
        </authorList>
    </citation>
    <scope>NUCLEOTIDE SEQUENCE</scope>
</reference>
<evidence type="ECO:0000313" key="2">
    <source>
        <dbReference type="EMBL" id="CAH2090307.1"/>
    </source>
</evidence>
<accession>A0AAU9TXT2</accession>
<proteinExistence type="predicted"/>
<name>A0AAU9TXT2_EUPED</name>
<keyword evidence="3" id="KW-1185">Reference proteome</keyword>
<dbReference type="PANTHER" id="PTHR10773">
    <property type="entry name" value="DNA-DIRECTED RNA POLYMERASES I, II, AND III SUBUNIT RPABC2"/>
    <property type="match status" value="1"/>
</dbReference>
<sequence length="184" mass="21453">MSWKETDESSSDEGDDEAPGKKNKKIIKDGKVGEAGVKKKRTNRKKVRKESRIKGAQYVKTDGSIAKERNMKPNPCVEKSCPYKCQEITPDKRSAIFEHFWGLSTERKKQWIISMSSKQSIKRKRSKDSNYRNNTYFYFINDGKGRRQVCLKFLMNTLDVTQRYIYYTLTTQEHGMSKEDGRGK</sequence>
<dbReference type="Proteomes" id="UP001153954">
    <property type="component" value="Unassembled WGS sequence"/>
</dbReference>